<dbReference type="SMART" id="SM01245">
    <property type="entry name" value="Jag_N"/>
    <property type="match status" value="1"/>
</dbReference>
<dbReference type="InterPro" id="IPR001374">
    <property type="entry name" value="R3H_dom"/>
</dbReference>
<name>A0A1Y4DKN6_9BACT</name>
<keyword evidence="3 4" id="KW-0961">Cell wall biogenesis/degradation</keyword>
<comment type="caution">
    <text evidence="7">The sequence shown here is derived from an EMBL/GenBank/DDBJ whole genome shotgun (WGS) entry which is preliminary data.</text>
</comment>
<proteinExistence type="inferred from homology"/>
<evidence type="ECO:0000256" key="1">
    <source>
        <dbReference type="ARBA" id="ARBA00022960"/>
    </source>
</evidence>
<feature type="region of interest" description="Disordered" evidence="5">
    <location>
        <begin position="384"/>
        <end position="425"/>
    </location>
</feature>
<reference evidence="8" key="1">
    <citation type="submission" date="2017-04" db="EMBL/GenBank/DDBJ databases">
        <title>Function of individual gut microbiota members based on whole genome sequencing of pure cultures obtained from chicken caecum.</title>
        <authorList>
            <person name="Medvecky M."/>
            <person name="Cejkova D."/>
            <person name="Polansky O."/>
            <person name="Karasova D."/>
            <person name="Kubasova T."/>
            <person name="Cizek A."/>
            <person name="Rychlik I."/>
        </authorList>
    </citation>
    <scope>NUCLEOTIDE SEQUENCE [LARGE SCALE GENOMIC DNA]</scope>
    <source>
        <strain evidence="8">An273</strain>
    </source>
</reference>
<organism evidence="7 8">
    <name type="scientific">Candidatus Avelusimicrobium gallicola</name>
    <dbReference type="NCBI Taxonomy" id="2562704"/>
    <lineage>
        <taxon>Bacteria</taxon>
        <taxon>Pseudomonadati</taxon>
        <taxon>Elusimicrobiota</taxon>
        <taxon>Elusimicrobia</taxon>
        <taxon>Elusimicrobiales</taxon>
        <taxon>Elusimicrobiaceae</taxon>
        <taxon>Candidatus Avelusimicrobium</taxon>
    </lineage>
</organism>
<dbReference type="GO" id="GO:0008360">
    <property type="term" value="P:regulation of cell shape"/>
    <property type="evidence" value="ECO:0007669"/>
    <property type="project" value="UniProtKB-KW"/>
</dbReference>
<dbReference type="CDD" id="cd02414">
    <property type="entry name" value="KH-II_Jag"/>
    <property type="match status" value="1"/>
</dbReference>
<evidence type="ECO:0000313" key="7">
    <source>
        <dbReference type="EMBL" id="OUO56860.1"/>
    </source>
</evidence>
<dbReference type="Gene3D" id="3.30.300.20">
    <property type="match status" value="1"/>
</dbReference>
<dbReference type="InterPro" id="IPR039247">
    <property type="entry name" value="KhpB"/>
</dbReference>
<keyword evidence="2 4" id="KW-0143">Chaperone</keyword>
<dbReference type="Pfam" id="PF01424">
    <property type="entry name" value="R3H"/>
    <property type="match status" value="1"/>
</dbReference>
<evidence type="ECO:0000256" key="5">
    <source>
        <dbReference type="SAM" id="MobiDB-lite"/>
    </source>
</evidence>
<dbReference type="GO" id="GO:0005737">
    <property type="term" value="C:cytoplasm"/>
    <property type="evidence" value="ECO:0007669"/>
    <property type="project" value="UniProtKB-SubCell"/>
</dbReference>
<dbReference type="Gene3D" id="3.30.1370.50">
    <property type="entry name" value="R3H-like domain"/>
    <property type="match status" value="1"/>
</dbReference>
<feature type="region of interest" description="Disordered" evidence="5">
    <location>
        <begin position="70"/>
        <end position="128"/>
    </location>
</feature>
<comment type="similarity">
    <text evidence="4">Belongs to the KhpB RNA-binding protein family.</text>
</comment>
<dbReference type="NCBIfam" id="NF041568">
    <property type="entry name" value="Jag_EloR"/>
    <property type="match status" value="1"/>
</dbReference>
<dbReference type="InterPro" id="IPR038008">
    <property type="entry name" value="Jag_KH"/>
</dbReference>
<comment type="caution">
    <text evidence="4">Lacks conserved residue(s) required for the propagation of feature annotation.</text>
</comment>
<evidence type="ECO:0000256" key="4">
    <source>
        <dbReference type="HAMAP-Rule" id="MF_00867"/>
    </source>
</evidence>
<comment type="subunit">
    <text evidence="4">Forms a complex with KhpA.</text>
</comment>
<keyword evidence="1 4" id="KW-0133">Cell shape</keyword>
<dbReference type="PROSITE" id="PS51061">
    <property type="entry name" value="R3H"/>
    <property type="match status" value="1"/>
</dbReference>
<dbReference type="PANTHER" id="PTHR35800">
    <property type="entry name" value="PROTEIN JAG"/>
    <property type="match status" value="1"/>
</dbReference>
<dbReference type="GO" id="GO:0071555">
    <property type="term" value="P:cell wall organization"/>
    <property type="evidence" value="ECO:0007669"/>
    <property type="project" value="UniProtKB-KW"/>
</dbReference>
<dbReference type="OrthoDB" id="9794483at2"/>
<dbReference type="Pfam" id="PF14804">
    <property type="entry name" value="Jag_N"/>
    <property type="match status" value="1"/>
</dbReference>
<dbReference type="InterPro" id="IPR036867">
    <property type="entry name" value="R3H_dom_sf"/>
</dbReference>
<keyword evidence="8" id="KW-1185">Reference proteome</keyword>
<comment type="domain">
    <text evidence="4">Has an N-terminal Jag-N domain and 2 RNA-binding domains (KH and R3H).</text>
</comment>
<comment type="function">
    <text evidence="4">A probable RNA chaperone. Forms a complex with KhpA which binds to cellular RNA and controls its expression. Plays a role in peptidoglycan (PG) homeostasis and cell length regulation.</text>
</comment>
<comment type="subcellular location">
    <subcellularLocation>
        <location evidence="4">Cytoplasm</location>
    </subcellularLocation>
</comment>
<keyword evidence="4" id="KW-0963">Cytoplasm</keyword>
<evidence type="ECO:0000256" key="3">
    <source>
        <dbReference type="ARBA" id="ARBA00023316"/>
    </source>
</evidence>
<protein>
    <recommendedName>
        <fullName evidence="4">RNA-binding protein KhpB</fullName>
    </recommendedName>
    <alternativeName>
        <fullName evidence="4">RNA-binding protein EloR</fullName>
    </alternativeName>
</protein>
<dbReference type="InterPro" id="IPR015946">
    <property type="entry name" value="KH_dom-like_a/b"/>
</dbReference>
<gene>
    <name evidence="4" type="primary">khpB</name>
    <name evidence="4" type="synonym">eloR</name>
    <name evidence="7" type="ORF">B5F75_03165</name>
</gene>
<dbReference type="Gene3D" id="3.30.30.80">
    <property type="entry name" value="probable RNA-binding protein from clostridium symbiosum atcc 14940"/>
    <property type="match status" value="1"/>
</dbReference>
<dbReference type="InterPro" id="IPR038247">
    <property type="entry name" value="Jag_N_dom_sf"/>
</dbReference>
<evidence type="ECO:0000259" key="6">
    <source>
        <dbReference type="PROSITE" id="PS51061"/>
    </source>
</evidence>
<accession>A0A1Y4DKN6</accession>
<dbReference type="Proteomes" id="UP000196368">
    <property type="component" value="Unassembled WGS sequence"/>
</dbReference>
<dbReference type="HAMAP" id="MF_00867">
    <property type="entry name" value="KhpB"/>
    <property type="match status" value="1"/>
</dbReference>
<feature type="domain" description="R3H" evidence="6">
    <location>
        <begin position="226"/>
        <end position="292"/>
    </location>
</feature>
<dbReference type="GO" id="GO:0003723">
    <property type="term" value="F:RNA binding"/>
    <property type="evidence" value="ECO:0007669"/>
    <property type="project" value="UniProtKB-UniRule"/>
</dbReference>
<dbReference type="SMART" id="SM00393">
    <property type="entry name" value="R3H"/>
    <property type="match status" value="1"/>
</dbReference>
<dbReference type="GO" id="GO:0009252">
    <property type="term" value="P:peptidoglycan biosynthetic process"/>
    <property type="evidence" value="ECO:0007669"/>
    <property type="project" value="UniProtKB-UniRule"/>
</dbReference>
<dbReference type="Pfam" id="PF13083">
    <property type="entry name" value="KH_KhpA-B"/>
    <property type="match status" value="1"/>
</dbReference>
<evidence type="ECO:0000313" key="8">
    <source>
        <dbReference type="Proteomes" id="UP000196368"/>
    </source>
</evidence>
<dbReference type="InterPro" id="IPR032782">
    <property type="entry name" value="KhpB_N"/>
</dbReference>
<dbReference type="AlphaFoldDB" id="A0A1Y4DKN6"/>
<sequence length="425" mass="47365">MPSKIKVQAREVSEAIAKGLKELGLRRDQVEVTVLENPKKGFLGIGARPAVVELRQKRWSTADLDSQIYMDVPKKRSSKSSRGGRGRKDRSESRGGRRNSRKSEYTNTQPREAREKQPKANEPQLLPSEAIQNAVIPENLKAPMQEAKEYLEKVLTHMGVKVENLNVWWDEKQQRILLTFDCDHPAIVIGKEGKTLEAIQYLCTLALSRHFDKPISVITDTQNYWRKAEDKIDAEIAKGIDMIKRGNSVFRFRPMSAQLRRYIHRAVEGNEFVTTASEGEGKWRKVTLRPTEKALELAHAHTAPADFVPGVIGEDIPEQTPAQEAVAEAEKEKELNEYHESCSCCAGEAETPAQEAAQPAPVQAAQTPVQETVTVHETITVQETLTVTPVQQPAAEPAPKAEEKPACSCGPLFDAPAEQPKTENK</sequence>
<evidence type="ECO:0000256" key="2">
    <source>
        <dbReference type="ARBA" id="ARBA00023186"/>
    </source>
</evidence>
<dbReference type="RefSeq" id="WP_087287857.1">
    <property type="nucleotide sequence ID" value="NZ_NFJD01000002.1"/>
</dbReference>
<dbReference type="PANTHER" id="PTHR35800:SF1">
    <property type="entry name" value="RNA-BINDING PROTEIN KHPB"/>
    <property type="match status" value="1"/>
</dbReference>
<feature type="compositionally biased region" description="Basic residues" evidence="5">
    <location>
        <begin position="75"/>
        <end position="88"/>
    </location>
</feature>
<dbReference type="EMBL" id="NFJD01000002">
    <property type="protein sequence ID" value="OUO56860.1"/>
    <property type="molecule type" value="Genomic_DNA"/>
</dbReference>
<dbReference type="SUPFAM" id="SSF82708">
    <property type="entry name" value="R3H domain"/>
    <property type="match status" value="1"/>
</dbReference>
<keyword evidence="4" id="KW-0694">RNA-binding</keyword>